<evidence type="ECO:0000313" key="2">
    <source>
        <dbReference type="Proteomes" id="UP000470022"/>
    </source>
</evidence>
<gene>
    <name evidence="1" type="ORF">GL267_002885</name>
</gene>
<protein>
    <submittedName>
        <fullName evidence="1">Uncharacterized protein</fullName>
    </submittedName>
</protein>
<evidence type="ECO:0000313" key="1">
    <source>
        <dbReference type="EMBL" id="XRI69648.1"/>
    </source>
</evidence>
<proteinExistence type="predicted"/>
<reference evidence="1" key="1">
    <citation type="submission" date="2023-06" db="EMBL/GenBank/DDBJ databases">
        <title>Complete and circular genome of Acidithiobacillus ferrianus DSM 107098.</title>
        <authorList>
            <person name="Norris P.R."/>
            <person name="Falagan C."/>
            <person name="Moya-Beltran A."/>
            <person name="Castro M."/>
            <person name="Quatrini R."/>
            <person name="Johnson D.B."/>
        </authorList>
    </citation>
    <scope>NUCLEOTIDE SEQUENCE</scope>
    <source>
        <strain evidence="1">MG</strain>
    </source>
</reference>
<accession>A0ACD5H7T9</accession>
<organism evidence="1 2">
    <name type="scientific">Acidithiobacillus ferrianus</name>
    <dbReference type="NCBI Taxonomy" id="2678518"/>
    <lineage>
        <taxon>Bacteria</taxon>
        <taxon>Pseudomonadati</taxon>
        <taxon>Pseudomonadota</taxon>
        <taxon>Acidithiobacillia</taxon>
        <taxon>Acidithiobacillales</taxon>
        <taxon>Acidithiobacillaceae</taxon>
        <taxon>Acidithiobacillus</taxon>
    </lineage>
</organism>
<dbReference type="Proteomes" id="UP000470022">
    <property type="component" value="Chromosome"/>
</dbReference>
<keyword evidence="2" id="KW-1185">Reference proteome</keyword>
<dbReference type="EMBL" id="CP127523">
    <property type="protein sequence ID" value="XRI69648.1"/>
    <property type="molecule type" value="Genomic_DNA"/>
</dbReference>
<name>A0ACD5H7T9_9PROT</name>
<sequence>MALRTALPGRIERRSWRRRRQRATGAPRPDAASAGDADGADRSADPDRRRTHRYGDGMDSARHGIRSVRVRQRRRENEAGAGAGAIEPLAFLRERGQATRSQISAECFRGKVPKARIDASLEHLLVSTPPKITVQWGERADGAPGAPLRVYRLAAG</sequence>